<sequence length="675" mass="73530">MSTSIPSKSGASASGSSTLRLSQAQARLASPSLHHSSSVPTRMPASFVARHVGYPDPSHRPPPLVDVPATLADLSAGAAVRDGVYGLEIVVECGCLSDRDLVDLARIIPDNIRRNCLCRAAGDPRGVASSGPVEGLSATAAHIPREVVPALKFYGVEDFSRRVRKAPRYIHLLLAYIRDLETSADNSHVVRDAELRTEYRVLRDELERFQEYWVARLAHESESQAQQRECDREDSAYRHRADLEARDQRIQRLEVQVASGESAPVGPRPPYGRLQGNWERLLALLEHCRDNPEPPNDWMSRLDVDHLKAADYTVSPDPSLQERIAKGMGSNASPVVASAAPHQDVAVPIPTATAFQGTQPGVTPVDTSTQVTRDPAYLNLSPGIHSVISNRRSSKATTKVKKAPLAKSAKLPARKLLKGPSASPSRRPRASPSPDSDQLVDLTTTPTTTPPQTPATPQTRPLRYTGGTRGTRARTAPHTVSITSSTASLPSGVSWKDVRTDIRELMLYGSSCEDALTLARQDVGLHTQFLWKELPSMLESMAHWHQMDEPPWVRNVPEQYLDLAIAELHKRDDPPPPWPPLPTASLTLQGSLSPLPGEPKGSDISNEFMSDLSSSSSNSGNAEFLEALAAPGKRNASQQRRKSTPKKPRAQSTTKCKKSRSIVVVIPASQLQLSK</sequence>
<dbReference type="EMBL" id="RCMK01000155">
    <property type="protein sequence ID" value="KAG2946549.1"/>
    <property type="molecule type" value="Genomic_DNA"/>
</dbReference>
<evidence type="ECO:0000313" key="2">
    <source>
        <dbReference type="EMBL" id="KAG2946549.1"/>
    </source>
</evidence>
<feature type="compositionally biased region" description="Low complexity" evidence="1">
    <location>
        <begin position="418"/>
        <end position="447"/>
    </location>
</feature>
<feature type="compositionally biased region" description="Basic residues" evidence="1">
    <location>
        <begin position="392"/>
        <end position="404"/>
    </location>
</feature>
<organism evidence="2 3">
    <name type="scientific">Phytophthora cactorum</name>
    <dbReference type="NCBI Taxonomy" id="29920"/>
    <lineage>
        <taxon>Eukaryota</taxon>
        <taxon>Sar</taxon>
        <taxon>Stramenopiles</taxon>
        <taxon>Oomycota</taxon>
        <taxon>Peronosporomycetes</taxon>
        <taxon>Peronosporales</taxon>
        <taxon>Peronosporaceae</taxon>
        <taxon>Phytophthora</taxon>
    </lineage>
</organism>
<dbReference type="AlphaFoldDB" id="A0A8T1E4E7"/>
<feature type="compositionally biased region" description="Low complexity" evidence="1">
    <location>
        <begin position="455"/>
        <end position="466"/>
    </location>
</feature>
<feature type="compositionally biased region" description="Basic residues" evidence="1">
    <location>
        <begin position="639"/>
        <end position="659"/>
    </location>
</feature>
<feature type="compositionally biased region" description="Low complexity" evidence="1">
    <location>
        <begin position="1"/>
        <end position="22"/>
    </location>
</feature>
<proteinExistence type="predicted"/>
<evidence type="ECO:0000313" key="3">
    <source>
        <dbReference type="Proteomes" id="UP000736787"/>
    </source>
</evidence>
<reference evidence="2" key="1">
    <citation type="submission" date="2018-10" db="EMBL/GenBank/DDBJ databases">
        <title>Effector identification in a new, highly contiguous assembly of the strawberry crown rot pathogen Phytophthora cactorum.</title>
        <authorList>
            <person name="Armitage A.D."/>
            <person name="Nellist C.F."/>
            <person name="Bates H."/>
            <person name="Vickerstaff R.J."/>
            <person name="Harrison R.J."/>
        </authorList>
    </citation>
    <scope>NUCLEOTIDE SEQUENCE</scope>
    <source>
        <strain evidence="2">4040</strain>
    </source>
</reference>
<feature type="region of interest" description="Disordered" evidence="1">
    <location>
        <begin position="571"/>
        <end position="659"/>
    </location>
</feature>
<dbReference type="VEuPathDB" id="FungiDB:PC110_g2987"/>
<feature type="compositionally biased region" description="Low complexity" evidence="1">
    <location>
        <begin position="605"/>
        <end position="621"/>
    </location>
</feature>
<name>A0A8T1E4E7_9STRA</name>
<dbReference type="Proteomes" id="UP000736787">
    <property type="component" value="Unassembled WGS sequence"/>
</dbReference>
<gene>
    <name evidence="2" type="ORF">PC117_g7541</name>
</gene>
<accession>A0A8T1E4E7</accession>
<feature type="region of interest" description="Disordered" evidence="1">
    <location>
        <begin position="381"/>
        <end position="478"/>
    </location>
</feature>
<dbReference type="VEuPathDB" id="FungiDB:PC110_g2988"/>
<protein>
    <submittedName>
        <fullName evidence="2">Uncharacterized protein</fullName>
    </submittedName>
</protein>
<feature type="region of interest" description="Disordered" evidence="1">
    <location>
        <begin position="1"/>
        <end position="40"/>
    </location>
</feature>
<evidence type="ECO:0000256" key="1">
    <source>
        <dbReference type="SAM" id="MobiDB-lite"/>
    </source>
</evidence>
<comment type="caution">
    <text evidence="2">The sequence shown here is derived from an EMBL/GenBank/DDBJ whole genome shotgun (WGS) entry which is preliminary data.</text>
</comment>